<dbReference type="EMBL" id="MU394301">
    <property type="protein sequence ID" value="KAI6088534.1"/>
    <property type="molecule type" value="Genomic_DNA"/>
</dbReference>
<sequence>MNITGQFGLDQSFSMLENTPTLNPINFDCQLNTLSMPNTSLCYPYTGEKKGDVLREKPELVSENELRPIGDLSRSIIPQNPTFILIFKNISYPLFNDSSRSPVMTERIGPWTYIEGTDDANSIRVTAYSTNFGTKTFFTHLSSAADGPEPNILWDNGVRGYNTDLMRRQLVASPNSPSLRDRGLLSMQPRPEWRNARDNAIVG</sequence>
<reference evidence="1 2" key="1">
    <citation type="journal article" date="2022" name="New Phytol.">
        <title>Ecological generalism drives hyperdiversity of secondary metabolite gene clusters in xylarialean endophytes.</title>
        <authorList>
            <person name="Franco M.E.E."/>
            <person name="Wisecaver J.H."/>
            <person name="Arnold A.E."/>
            <person name="Ju Y.M."/>
            <person name="Slot J.C."/>
            <person name="Ahrendt S."/>
            <person name="Moore L.P."/>
            <person name="Eastman K.E."/>
            <person name="Scott K."/>
            <person name="Konkel Z."/>
            <person name="Mondo S.J."/>
            <person name="Kuo A."/>
            <person name="Hayes R.D."/>
            <person name="Haridas S."/>
            <person name="Andreopoulos B."/>
            <person name="Riley R."/>
            <person name="LaButti K."/>
            <person name="Pangilinan J."/>
            <person name="Lipzen A."/>
            <person name="Amirebrahimi M."/>
            <person name="Yan J."/>
            <person name="Adam C."/>
            <person name="Keymanesh K."/>
            <person name="Ng V."/>
            <person name="Louie K."/>
            <person name="Northen T."/>
            <person name="Drula E."/>
            <person name="Henrissat B."/>
            <person name="Hsieh H.M."/>
            <person name="Youens-Clark K."/>
            <person name="Lutzoni F."/>
            <person name="Miadlikowska J."/>
            <person name="Eastwood D.C."/>
            <person name="Hamelin R.C."/>
            <person name="Grigoriev I.V."/>
            <person name="U'Ren J.M."/>
        </authorList>
    </citation>
    <scope>NUCLEOTIDE SEQUENCE [LARGE SCALE GENOMIC DNA]</scope>
    <source>
        <strain evidence="1 2">ER1909</strain>
    </source>
</reference>
<protein>
    <submittedName>
        <fullName evidence="1">Uncharacterized protein</fullName>
    </submittedName>
</protein>
<evidence type="ECO:0000313" key="1">
    <source>
        <dbReference type="EMBL" id="KAI6088534.1"/>
    </source>
</evidence>
<keyword evidence="2" id="KW-1185">Reference proteome</keyword>
<gene>
    <name evidence="1" type="ORF">F4821DRAFT_233972</name>
</gene>
<organism evidence="1 2">
    <name type="scientific">Hypoxylon rubiginosum</name>
    <dbReference type="NCBI Taxonomy" id="110542"/>
    <lineage>
        <taxon>Eukaryota</taxon>
        <taxon>Fungi</taxon>
        <taxon>Dikarya</taxon>
        <taxon>Ascomycota</taxon>
        <taxon>Pezizomycotina</taxon>
        <taxon>Sordariomycetes</taxon>
        <taxon>Xylariomycetidae</taxon>
        <taxon>Xylariales</taxon>
        <taxon>Hypoxylaceae</taxon>
        <taxon>Hypoxylon</taxon>
    </lineage>
</organism>
<evidence type="ECO:0000313" key="2">
    <source>
        <dbReference type="Proteomes" id="UP001497680"/>
    </source>
</evidence>
<comment type="caution">
    <text evidence="1">The sequence shown here is derived from an EMBL/GenBank/DDBJ whole genome shotgun (WGS) entry which is preliminary data.</text>
</comment>
<proteinExistence type="predicted"/>
<dbReference type="Proteomes" id="UP001497680">
    <property type="component" value="Unassembled WGS sequence"/>
</dbReference>
<name>A0ACC0D716_9PEZI</name>
<accession>A0ACC0D716</accession>